<accession>A0A8T1ZUD8</accession>
<keyword evidence="4" id="KW-0808">Transferase</keyword>
<reference evidence="12 13" key="1">
    <citation type="submission" date="2020-12" db="EMBL/GenBank/DDBJ databases">
        <title>Concerted genomic and epigenomic changes stabilize Arabidopsis allopolyploids.</title>
        <authorList>
            <person name="Chen Z."/>
        </authorList>
    </citation>
    <scope>NUCLEOTIDE SEQUENCE [LARGE SCALE GENOMIC DNA]</scope>
    <source>
        <strain evidence="12">As9502</strain>
        <tissue evidence="12">Leaf</tissue>
    </source>
</reference>
<dbReference type="Pfam" id="PF00069">
    <property type="entry name" value="Pkinase"/>
    <property type="match status" value="2"/>
</dbReference>
<evidence type="ECO:0000259" key="11">
    <source>
        <dbReference type="PROSITE" id="PS50011"/>
    </source>
</evidence>
<organism evidence="12 13">
    <name type="scientific">Arabidopsis suecica</name>
    <name type="common">Swedish thale-cress</name>
    <name type="synonym">Cardaminopsis suecica</name>
    <dbReference type="NCBI Taxonomy" id="45249"/>
    <lineage>
        <taxon>Eukaryota</taxon>
        <taxon>Viridiplantae</taxon>
        <taxon>Streptophyta</taxon>
        <taxon>Embryophyta</taxon>
        <taxon>Tracheophyta</taxon>
        <taxon>Spermatophyta</taxon>
        <taxon>Magnoliopsida</taxon>
        <taxon>eudicotyledons</taxon>
        <taxon>Gunneridae</taxon>
        <taxon>Pentapetalae</taxon>
        <taxon>rosids</taxon>
        <taxon>malvids</taxon>
        <taxon>Brassicales</taxon>
        <taxon>Brassicaceae</taxon>
        <taxon>Camelineae</taxon>
        <taxon>Arabidopsis</taxon>
    </lineage>
</organism>
<evidence type="ECO:0000256" key="2">
    <source>
        <dbReference type="ARBA" id="ARBA00012513"/>
    </source>
</evidence>
<dbReference type="PROSITE" id="PS50011">
    <property type="entry name" value="PROTEIN_KINASE_DOM"/>
    <property type="match status" value="1"/>
</dbReference>
<sequence length="663" mass="74763">MEPWIDELADDLQSVSFTSAGTTVNRSTSSGSRSSSSAAALTPAPSAHGSFSSSKLPPSLRSSLSLSDLRFRLRLGSGDIGSVFLAEFKSLTAVTETTAVKLPLLAAKVMDKKELASRSKEGRAKTEREILESLDHPFLPTLYAAIDSPKWLCLLTEFCPGGDLHVLRQKQNYKRFHESAVRFYVSEVIVAIEYLHMLGIVYRDLKPENVLVRSDGHIMLTDFDLSLKCDESTSTPQIVLNRNNLPNGSSDQNENQGMDHHQATSSSCMIPNCIVPAVSCFHPRIRRRKKKTDHRNNGPELVAEPVDVRSMSFVGTHEYLAPEIVSGEGHGSAVDWWTLGIFMFELFYGTTPFKGMDHELTLANIVARALEFPKEPTIPSAAKDLISQLLAKDPSRRLGSSLGATAVKRHPFFQGVNWALLMCTRPPFIPPPFRKELLSDDICPETHTISDFPAYGMLSGWTTHGRLSCPYCQDSTDAFQFKHGRKTSWFDFHRRFLQSPHPYRRNKWMFKKNRVIEEDPPLELDGRNLLKQLRDFVAEKTTYCGGSVHIPVDGYGEYHNWHKNSIFWELLYWKDLLLRHNLDVMHIEKNVFDNLINTVLNVPGKTKDNLKSRLDLPYICNRPSLHVLPNGKGPIPNFRLVGDAKDALFSWIEGLNFLRNLEG</sequence>
<dbReference type="OrthoDB" id="432483at2759"/>
<comment type="catalytic activity">
    <reaction evidence="9">
        <text>L-seryl-[protein] + ATP = O-phospho-L-seryl-[protein] + ADP + H(+)</text>
        <dbReference type="Rhea" id="RHEA:17989"/>
        <dbReference type="Rhea" id="RHEA-COMP:9863"/>
        <dbReference type="Rhea" id="RHEA-COMP:11604"/>
        <dbReference type="ChEBI" id="CHEBI:15378"/>
        <dbReference type="ChEBI" id="CHEBI:29999"/>
        <dbReference type="ChEBI" id="CHEBI:30616"/>
        <dbReference type="ChEBI" id="CHEBI:83421"/>
        <dbReference type="ChEBI" id="CHEBI:456216"/>
        <dbReference type="EC" id="2.7.11.1"/>
    </reaction>
</comment>
<keyword evidence="6 12" id="KW-0418">Kinase</keyword>
<evidence type="ECO:0000256" key="6">
    <source>
        <dbReference type="ARBA" id="ARBA00022777"/>
    </source>
</evidence>
<dbReference type="InterPro" id="IPR000719">
    <property type="entry name" value="Prot_kinase_dom"/>
</dbReference>
<evidence type="ECO:0000256" key="5">
    <source>
        <dbReference type="ARBA" id="ARBA00022741"/>
    </source>
</evidence>
<dbReference type="FunFam" id="3.30.200.20:FF:000510">
    <property type="entry name" value="serine/threonine-protein kinase D6PKL2"/>
    <property type="match status" value="1"/>
</dbReference>
<proteinExistence type="inferred from homology"/>
<dbReference type="SMART" id="SM00220">
    <property type="entry name" value="S_TKc"/>
    <property type="match status" value="1"/>
</dbReference>
<dbReference type="Pfam" id="PF02992">
    <property type="entry name" value="Transposase_21"/>
    <property type="match status" value="1"/>
</dbReference>
<dbReference type="PROSITE" id="PS00108">
    <property type="entry name" value="PROTEIN_KINASE_ST"/>
    <property type="match status" value="1"/>
</dbReference>
<feature type="domain" description="Protein kinase" evidence="11">
    <location>
        <begin position="69"/>
        <end position="413"/>
    </location>
</feature>
<keyword evidence="13" id="KW-1185">Reference proteome</keyword>
<evidence type="ECO:0000256" key="3">
    <source>
        <dbReference type="ARBA" id="ARBA00022527"/>
    </source>
</evidence>
<dbReference type="EC" id="2.7.11.1" evidence="2"/>
<comment type="caution">
    <text evidence="12">The sequence shown here is derived from an EMBL/GenBank/DDBJ whole genome shotgun (WGS) entry which is preliminary data.</text>
</comment>
<gene>
    <name evidence="12" type="ORF">ISN44_As10g012140</name>
</gene>
<dbReference type="FunFam" id="1.10.510.10:FF:000028">
    <property type="entry name" value="serine/threonine-protein kinase D6PK-like"/>
    <property type="match status" value="1"/>
</dbReference>
<keyword evidence="5" id="KW-0547">Nucleotide-binding</keyword>
<dbReference type="InterPro" id="IPR004242">
    <property type="entry name" value="Transposase_21"/>
</dbReference>
<dbReference type="GO" id="GO:0004674">
    <property type="term" value="F:protein serine/threonine kinase activity"/>
    <property type="evidence" value="ECO:0007669"/>
    <property type="project" value="UniProtKB-KW"/>
</dbReference>
<evidence type="ECO:0000313" key="12">
    <source>
        <dbReference type="EMBL" id="KAG7564448.1"/>
    </source>
</evidence>
<keyword evidence="7" id="KW-0067">ATP-binding</keyword>
<dbReference type="Proteomes" id="UP000694251">
    <property type="component" value="Chromosome 10"/>
</dbReference>
<dbReference type="PANTHER" id="PTHR45637">
    <property type="entry name" value="FLIPPASE KINASE 1-RELATED"/>
    <property type="match status" value="1"/>
</dbReference>
<dbReference type="FunFam" id="1.10.510.10:FF:000020">
    <property type="entry name" value="serine/threonine-protein kinase D6PK-like"/>
    <property type="match status" value="1"/>
</dbReference>
<keyword evidence="3" id="KW-0723">Serine/threonine-protein kinase</keyword>
<protein>
    <recommendedName>
        <fullName evidence="2">non-specific serine/threonine protein kinase</fullName>
        <ecNumber evidence="2">2.7.11.1</ecNumber>
    </recommendedName>
</protein>
<evidence type="ECO:0000256" key="9">
    <source>
        <dbReference type="ARBA" id="ARBA00048679"/>
    </source>
</evidence>
<feature type="compositionally biased region" description="Polar residues" evidence="10">
    <location>
        <begin position="238"/>
        <end position="256"/>
    </location>
</feature>
<feature type="compositionally biased region" description="Low complexity" evidence="10">
    <location>
        <begin position="26"/>
        <end position="60"/>
    </location>
</feature>
<evidence type="ECO:0000313" key="13">
    <source>
        <dbReference type="Proteomes" id="UP000694251"/>
    </source>
</evidence>
<evidence type="ECO:0000256" key="4">
    <source>
        <dbReference type="ARBA" id="ARBA00022679"/>
    </source>
</evidence>
<dbReference type="AlphaFoldDB" id="A0A8T1ZUD8"/>
<comment type="catalytic activity">
    <reaction evidence="8">
        <text>L-threonyl-[protein] + ATP = O-phospho-L-threonyl-[protein] + ADP + H(+)</text>
        <dbReference type="Rhea" id="RHEA:46608"/>
        <dbReference type="Rhea" id="RHEA-COMP:11060"/>
        <dbReference type="Rhea" id="RHEA-COMP:11605"/>
        <dbReference type="ChEBI" id="CHEBI:15378"/>
        <dbReference type="ChEBI" id="CHEBI:30013"/>
        <dbReference type="ChEBI" id="CHEBI:30616"/>
        <dbReference type="ChEBI" id="CHEBI:61977"/>
        <dbReference type="ChEBI" id="CHEBI:456216"/>
        <dbReference type="EC" id="2.7.11.1"/>
    </reaction>
</comment>
<feature type="region of interest" description="Disordered" evidence="10">
    <location>
        <begin position="20"/>
        <end position="60"/>
    </location>
</feature>
<evidence type="ECO:0000256" key="8">
    <source>
        <dbReference type="ARBA" id="ARBA00047899"/>
    </source>
</evidence>
<dbReference type="EMBL" id="JAEFBJ010000010">
    <property type="protein sequence ID" value="KAG7564448.1"/>
    <property type="molecule type" value="Genomic_DNA"/>
</dbReference>
<feature type="region of interest" description="Disordered" evidence="10">
    <location>
        <begin position="238"/>
        <end position="263"/>
    </location>
</feature>
<evidence type="ECO:0000256" key="10">
    <source>
        <dbReference type="SAM" id="MobiDB-lite"/>
    </source>
</evidence>
<comment type="similarity">
    <text evidence="1">Belongs to the protein kinase superfamily. AGC Ser/Thr protein kinase family.</text>
</comment>
<evidence type="ECO:0000256" key="1">
    <source>
        <dbReference type="ARBA" id="ARBA00009903"/>
    </source>
</evidence>
<name>A0A8T1ZUD8_ARASU</name>
<evidence type="ECO:0000256" key="7">
    <source>
        <dbReference type="ARBA" id="ARBA00022840"/>
    </source>
</evidence>
<dbReference type="GO" id="GO:0005524">
    <property type="term" value="F:ATP binding"/>
    <property type="evidence" value="ECO:0007669"/>
    <property type="project" value="UniProtKB-KW"/>
</dbReference>
<dbReference type="InterPro" id="IPR008271">
    <property type="entry name" value="Ser/Thr_kinase_AS"/>
</dbReference>